<evidence type="ECO:0000313" key="2">
    <source>
        <dbReference type="EMBL" id="GII96857.1"/>
    </source>
</evidence>
<dbReference type="SUPFAM" id="SSF53474">
    <property type="entry name" value="alpha/beta-Hydrolases"/>
    <property type="match status" value="1"/>
</dbReference>
<dbReference type="InterPro" id="IPR029058">
    <property type="entry name" value="AB_hydrolase_fold"/>
</dbReference>
<keyword evidence="3" id="KW-1185">Reference proteome</keyword>
<protein>
    <submittedName>
        <fullName evidence="2">Alpha/beta hydrolase</fullName>
    </submittedName>
</protein>
<evidence type="ECO:0000313" key="3">
    <source>
        <dbReference type="Proteomes" id="UP000606172"/>
    </source>
</evidence>
<feature type="domain" description="AB hydrolase-1" evidence="1">
    <location>
        <begin position="64"/>
        <end position="300"/>
    </location>
</feature>
<dbReference type="AlphaFoldDB" id="A0A919VBS7"/>
<gene>
    <name evidence="2" type="ORF">Ssi02_70880</name>
</gene>
<name>A0A919VBS7_9ACTN</name>
<dbReference type="InterPro" id="IPR050266">
    <property type="entry name" value="AB_hydrolase_sf"/>
</dbReference>
<dbReference type="PRINTS" id="PR00111">
    <property type="entry name" value="ABHYDROLASE"/>
</dbReference>
<comment type="caution">
    <text evidence="2">The sequence shown here is derived from an EMBL/GenBank/DDBJ whole genome shotgun (WGS) entry which is preliminary data.</text>
</comment>
<dbReference type="PANTHER" id="PTHR43798">
    <property type="entry name" value="MONOACYLGLYCEROL LIPASE"/>
    <property type="match status" value="1"/>
</dbReference>
<dbReference type="Pfam" id="PF12697">
    <property type="entry name" value="Abhydrolase_6"/>
    <property type="match status" value="1"/>
</dbReference>
<accession>A0A919VBS7</accession>
<keyword evidence="2" id="KW-0378">Hydrolase</keyword>
<dbReference type="GO" id="GO:0016787">
    <property type="term" value="F:hydrolase activity"/>
    <property type="evidence" value="ECO:0007669"/>
    <property type="project" value="UniProtKB-KW"/>
</dbReference>
<dbReference type="Proteomes" id="UP000606172">
    <property type="component" value="Unassembled WGS sequence"/>
</dbReference>
<dbReference type="InterPro" id="IPR000073">
    <property type="entry name" value="AB_hydrolase_1"/>
</dbReference>
<proteinExistence type="predicted"/>
<reference evidence="2" key="1">
    <citation type="submission" date="2021-01" db="EMBL/GenBank/DDBJ databases">
        <title>Whole genome shotgun sequence of Sinosporangium siamense NBRC 109515.</title>
        <authorList>
            <person name="Komaki H."/>
            <person name="Tamura T."/>
        </authorList>
    </citation>
    <scope>NUCLEOTIDE SEQUENCE</scope>
    <source>
        <strain evidence="2">NBRC 109515</strain>
    </source>
</reference>
<sequence>MLPSVVLLMTWVLRVISVGMAAYDAGVVAGEIPESRRPAVTEHGVRIADQDIAFTTSAGSGRPVVFVHGNSSSARVWRPLLTGAFGERFRCLALDLPGHGRSAPTARSNVYSMPGYAEILTGFIDEVSAQEAVIVGWSLGGHIAIEAAPSLPGAAGFVVFGTPPVASAEHLAQAFLPNPAVNIGFTAQVDPEAALSYARSFLAPGSPLQLDELVADILATDGAARAGLAAGIGTGRFSDEVAIVTRLTQPIAVLHGADEQLVNLDYLRGLTMPTLWRDAVQVIPGAGHAPHLETPQQFADILTEFISDLD</sequence>
<dbReference type="EMBL" id="BOOW01000050">
    <property type="protein sequence ID" value="GII96857.1"/>
    <property type="molecule type" value="Genomic_DNA"/>
</dbReference>
<evidence type="ECO:0000259" key="1">
    <source>
        <dbReference type="Pfam" id="PF12697"/>
    </source>
</evidence>
<dbReference type="Gene3D" id="3.40.50.1820">
    <property type="entry name" value="alpha/beta hydrolase"/>
    <property type="match status" value="1"/>
</dbReference>
<organism evidence="2 3">
    <name type="scientific">Sinosporangium siamense</name>
    <dbReference type="NCBI Taxonomy" id="1367973"/>
    <lineage>
        <taxon>Bacteria</taxon>
        <taxon>Bacillati</taxon>
        <taxon>Actinomycetota</taxon>
        <taxon>Actinomycetes</taxon>
        <taxon>Streptosporangiales</taxon>
        <taxon>Streptosporangiaceae</taxon>
        <taxon>Sinosporangium</taxon>
    </lineage>
</organism>